<accession>A0ABX3G644</accession>
<gene>
    <name evidence="2" type="ORF">AVW11_08755</name>
</gene>
<dbReference type="Pfam" id="PF04149">
    <property type="entry name" value="DUF397"/>
    <property type="match status" value="1"/>
</dbReference>
<dbReference type="RefSeq" id="WP_076043690.1">
    <property type="nucleotide sequence ID" value="NZ_MQUR01000013.1"/>
</dbReference>
<evidence type="ECO:0000313" key="2">
    <source>
        <dbReference type="EMBL" id="OLZ70227.1"/>
    </source>
</evidence>
<dbReference type="InterPro" id="IPR007278">
    <property type="entry name" value="DUF397"/>
</dbReference>
<keyword evidence="3" id="KW-1185">Reference proteome</keyword>
<evidence type="ECO:0000259" key="1">
    <source>
        <dbReference type="Pfam" id="PF04149"/>
    </source>
</evidence>
<comment type="caution">
    <text evidence="2">The sequence shown here is derived from an EMBL/GenBank/DDBJ whole genome shotgun (WGS) entry which is preliminary data.</text>
</comment>
<feature type="domain" description="DUF397" evidence="1">
    <location>
        <begin position="5"/>
        <end position="58"/>
    </location>
</feature>
<name>A0ABX3G644_9ACTN</name>
<reference evidence="2 3" key="1">
    <citation type="submission" date="2016-01" db="EMBL/GenBank/DDBJ databases">
        <title>Streptomyces amritsarensis strain MTCC 11845 genome sequencing and assembly.</title>
        <authorList>
            <person name="Sharma D."/>
            <person name="Nair G.R."/>
            <person name="Kaur G."/>
            <person name="Manhas R.K."/>
            <person name="Mayilraj S."/>
        </authorList>
    </citation>
    <scope>NUCLEOTIDE SEQUENCE [LARGE SCALE GENOMIC DNA]</scope>
    <source>
        <strain evidence="2 3">MTCC 11845</strain>
    </source>
</reference>
<sequence length="66" mass="6571">MSVLSWQKSSYCGTGEACVHVATATPGAAVKVAGSADPGKDHLTVSPAAWTAFLQSVKGAPRAGQG</sequence>
<dbReference type="EMBL" id="MQUR01000013">
    <property type="protein sequence ID" value="OLZ70227.1"/>
    <property type="molecule type" value="Genomic_DNA"/>
</dbReference>
<dbReference type="Proteomes" id="UP000187151">
    <property type="component" value="Unassembled WGS sequence"/>
</dbReference>
<organism evidence="2 3">
    <name type="scientific">Streptomyces amritsarensis</name>
    <dbReference type="NCBI Taxonomy" id="681158"/>
    <lineage>
        <taxon>Bacteria</taxon>
        <taxon>Bacillati</taxon>
        <taxon>Actinomycetota</taxon>
        <taxon>Actinomycetes</taxon>
        <taxon>Kitasatosporales</taxon>
        <taxon>Streptomycetaceae</taxon>
        <taxon>Streptomyces</taxon>
    </lineage>
</organism>
<protein>
    <recommendedName>
        <fullName evidence="1">DUF397 domain-containing protein</fullName>
    </recommendedName>
</protein>
<evidence type="ECO:0000313" key="3">
    <source>
        <dbReference type="Proteomes" id="UP000187151"/>
    </source>
</evidence>
<proteinExistence type="predicted"/>